<gene>
    <name evidence="2" type="ORF">BO99DRAFT_437239</name>
</gene>
<name>A0A2V5GZ39_ASPV1</name>
<evidence type="ECO:0000256" key="1">
    <source>
        <dbReference type="SAM" id="MobiDB-lite"/>
    </source>
</evidence>
<dbReference type="AlphaFoldDB" id="A0A2V5GZ39"/>
<evidence type="ECO:0000313" key="2">
    <source>
        <dbReference type="EMBL" id="PYI14524.1"/>
    </source>
</evidence>
<sequence length="265" mass="29648">MPSPHREMSPSWALVPSLDHAPEGLIRVGNILVNPSEPHRPLTRIPAADEAQENSLPICASDMQGYTHAYGSWTRNLAFPPGEEIPPWARPHEGSAIWCTNLDIEGLQDCCFSPIIPREETVQATLMRDPTIQALLEQHGGHCKLYLVNAIMVAHGLSIKGKRYHYPEEGRPWDTLDIAIINPGPVIIAYQVLEIVIHPAQRVMLNVHRPDMLDPHFFPDTWAMFGHKVLSRETEAEYRRRQEGEVTAQRVLPSSSSSSSSSSSF</sequence>
<evidence type="ECO:0000313" key="3">
    <source>
        <dbReference type="Proteomes" id="UP000249829"/>
    </source>
</evidence>
<organism evidence="2 3">
    <name type="scientific">Aspergillus violaceofuscus (strain CBS 115571)</name>
    <dbReference type="NCBI Taxonomy" id="1450538"/>
    <lineage>
        <taxon>Eukaryota</taxon>
        <taxon>Fungi</taxon>
        <taxon>Dikarya</taxon>
        <taxon>Ascomycota</taxon>
        <taxon>Pezizomycotina</taxon>
        <taxon>Eurotiomycetes</taxon>
        <taxon>Eurotiomycetidae</taxon>
        <taxon>Eurotiales</taxon>
        <taxon>Aspergillaceae</taxon>
        <taxon>Aspergillus</taxon>
    </lineage>
</organism>
<keyword evidence="3" id="KW-1185">Reference proteome</keyword>
<feature type="compositionally biased region" description="Low complexity" evidence="1">
    <location>
        <begin position="254"/>
        <end position="265"/>
    </location>
</feature>
<reference evidence="2 3" key="1">
    <citation type="submission" date="2018-02" db="EMBL/GenBank/DDBJ databases">
        <title>The genomes of Aspergillus section Nigri reveals drivers in fungal speciation.</title>
        <authorList>
            <consortium name="DOE Joint Genome Institute"/>
            <person name="Vesth T.C."/>
            <person name="Nybo J."/>
            <person name="Theobald S."/>
            <person name="Brandl J."/>
            <person name="Frisvad J.C."/>
            <person name="Nielsen K.F."/>
            <person name="Lyhne E.K."/>
            <person name="Kogle M.E."/>
            <person name="Kuo A."/>
            <person name="Riley R."/>
            <person name="Clum A."/>
            <person name="Nolan M."/>
            <person name="Lipzen A."/>
            <person name="Salamov A."/>
            <person name="Henrissat B."/>
            <person name="Wiebenga A."/>
            <person name="De vries R.P."/>
            <person name="Grigoriev I.V."/>
            <person name="Mortensen U.H."/>
            <person name="Andersen M.R."/>
            <person name="Baker S.E."/>
        </authorList>
    </citation>
    <scope>NUCLEOTIDE SEQUENCE [LARGE SCALE GENOMIC DNA]</scope>
    <source>
        <strain evidence="2 3">CBS 115571</strain>
    </source>
</reference>
<protein>
    <submittedName>
        <fullName evidence="2">Uncharacterized protein</fullName>
    </submittedName>
</protein>
<proteinExistence type="predicted"/>
<dbReference type="EMBL" id="KZ825209">
    <property type="protein sequence ID" value="PYI14524.1"/>
    <property type="molecule type" value="Genomic_DNA"/>
</dbReference>
<feature type="region of interest" description="Disordered" evidence="1">
    <location>
        <begin position="238"/>
        <end position="265"/>
    </location>
</feature>
<dbReference type="Proteomes" id="UP000249829">
    <property type="component" value="Unassembled WGS sequence"/>
</dbReference>
<accession>A0A2V5GZ39</accession>